<proteinExistence type="predicted"/>
<accession>A0A3G8W514</accession>
<comment type="caution">
    <text evidence="1">The sequence shown here is derived from an EMBL/GenBank/DDBJ whole genome shotgun (WGS) entry which is preliminary data.</text>
</comment>
<organism evidence="1 2">
    <name type="scientific">Avibacterium paragallinarum</name>
    <name type="common">Haemophilus gallinarum</name>
    <dbReference type="NCBI Taxonomy" id="728"/>
    <lineage>
        <taxon>Bacteria</taxon>
        <taxon>Pseudomonadati</taxon>
        <taxon>Pseudomonadota</taxon>
        <taxon>Gammaproteobacteria</taxon>
        <taxon>Pasteurellales</taxon>
        <taxon>Pasteurellaceae</taxon>
        <taxon>Avibacterium</taxon>
    </lineage>
</organism>
<protein>
    <submittedName>
        <fullName evidence="1">Uncharacterized protein</fullName>
    </submittedName>
</protein>
<evidence type="ECO:0000313" key="2">
    <source>
        <dbReference type="Proteomes" id="UP000294229"/>
    </source>
</evidence>
<gene>
    <name evidence="1" type="ORF">EIG79_05065</name>
</gene>
<evidence type="ECO:0000313" key="1">
    <source>
        <dbReference type="EMBL" id="RZN59973.1"/>
    </source>
</evidence>
<dbReference type="EMBL" id="RQXS01000016">
    <property type="protein sequence ID" value="RZN59973.1"/>
    <property type="molecule type" value="Genomic_DNA"/>
</dbReference>
<sequence length="73" mass="7963">MENATNSIANDLDPNDVVNVSQLKAVISRVDASSRTIKTATGNNEETIFTVHMDKLIQAAEICKQCKDSVILE</sequence>
<dbReference type="KEGG" id="apag:EIA51_09580"/>
<name>A0A3G8W514_AVIPA</name>
<dbReference type="AlphaFoldDB" id="A0A3G8W514"/>
<dbReference type="Proteomes" id="UP000294229">
    <property type="component" value="Unassembled WGS sequence"/>
</dbReference>
<dbReference type="RefSeq" id="WP_026138451.1">
    <property type="nucleotide sequence ID" value="NZ_CP051636.1"/>
</dbReference>
<reference evidence="1 2" key="1">
    <citation type="submission" date="2018-11" db="EMBL/GenBank/DDBJ databases">
        <title>Sequencing Av. paragallinarum serogroups.</title>
        <authorList>
            <person name="Hellmuth J.E."/>
            <person name="Boucher C.E."/>
            <person name="Cason E.D."/>
        </authorList>
    </citation>
    <scope>NUCLEOTIDE SEQUENCE [LARGE SCALE GENOMIC DNA]</scope>
    <source>
        <strain evidence="1 2">SA-3</strain>
    </source>
</reference>